<dbReference type="GO" id="GO:0032259">
    <property type="term" value="P:methylation"/>
    <property type="evidence" value="ECO:0007669"/>
    <property type="project" value="UniProtKB-KW"/>
</dbReference>
<dbReference type="CDD" id="cd02440">
    <property type="entry name" value="AdoMet_MTases"/>
    <property type="match status" value="1"/>
</dbReference>
<gene>
    <name evidence="2" type="ORF">GCM10020369_49580</name>
</gene>
<proteinExistence type="predicted"/>
<dbReference type="PANTHER" id="PTHR43591">
    <property type="entry name" value="METHYLTRANSFERASE"/>
    <property type="match status" value="1"/>
</dbReference>
<organism evidence="2 3">
    <name type="scientific">Cryptosporangium minutisporangium</name>
    <dbReference type="NCBI Taxonomy" id="113569"/>
    <lineage>
        <taxon>Bacteria</taxon>
        <taxon>Bacillati</taxon>
        <taxon>Actinomycetota</taxon>
        <taxon>Actinomycetes</taxon>
        <taxon>Cryptosporangiales</taxon>
        <taxon>Cryptosporangiaceae</taxon>
        <taxon>Cryptosporangium</taxon>
    </lineage>
</organism>
<dbReference type="Proteomes" id="UP001501676">
    <property type="component" value="Unassembled WGS sequence"/>
</dbReference>
<reference evidence="3" key="1">
    <citation type="journal article" date="2019" name="Int. J. Syst. Evol. Microbiol.">
        <title>The Global Catalogue of Microorganisms (GCM) 10K type strain sequencing project: providing services to taxonomists for standard genome sequencing and annotation.</title>
        <authorList>
            <consortium name="The Broad Institute Genomics Platform"/>
            <consortium name="The Broad Institute Genome Sequencing Center for Infectious Disease"/>
            <person name="Wu L."/>
            <person name="Ma J."/>
        </authorList>
    </citation>
    <scope>NUCLEOTIDE SEQUENCE [LARGE SCALE GENOMIC DNA]</scope>
    <source>
        <strain evidence="3">JCM 9458</strain>
    </source>
</reference>
<name>A0ABP6T2F4_9ACTN</name>
<dbReference type="Pfam" id="PF13649">
    <property type="entry name" value="Methyltransf_25"/>
    <property type="match status" value="1"/>
</dbReference>
<evidence type="ECO:0000313" key="3">
    <source>
        <dbReference type="Proteomes" id="UP001501676"/>
    </source>
</evidence>
<keyword evidence="2" id="KW-0489">Methyltransferase</keyword>
<evidence type="ECO:0000259" key="1">
    <source>
        <dbReference type="Pfam" id="PF13649"/>
    </source>
</evidence>
<dbReference type="RefSeq" id="WP_345730600.1">
    <property type="nucleotide sequence ID" value="NZ_BAAAYN010000032.1"/>
</dbReference>
<keyword evidence="2" id="KW-0808">Transferase</keyword>
<comment type="caution">
    <text evidence="2">The sequence shown here is derived from an EMBL/GenBank/DDBJ whole genome shotgun (WGS) entry which is preliminary data.</text>
</comment>
<dbReference type="Gene3D" id="3.40.50.150">
    <property type="entry name" value="Vaccinia Virus protein VP39"/>
    <property type="match status" value="1"/>
</dbReference>
<dbReference type="EMBL" id="BAAAYN010000032">
    <property type="protein sequence ID" value="GAA3391474.1"/>
    <property type="molecule type" value="Genomic_DNA"/>
</dbReference>
<dbReference type="GO" id="GO:0008168">
    <property type="term" value="F:methyltransferase activity"/>
    <property type="evidence" value="ECO:0007669"/>
    <property type="project" value="UniProtKB-KW"/>
</dbReference>
<dbReference type="InterPro" id="IPR029063">
    <property type="entry name" value="SAM-dependent_MTases_sf"/>
</dbReference>
<sequence>MTNAAQRTRWNGDTGRRWLAERARHTAVRRRLVPQLLRAAALRAGDHVLDVGCGCGDLTIEVARRVGPAGRVVGLDFSAPLLEVARREARDADLRCVSFVHGDAQVHPLPAAAYDVVISSFGVMFFDDPAAAFARFRTALRPGGRLVFLCWQSEDRNEVFSIPLHAVRDCGGRPVPDPDPFADPEWIATLLTSVGFADARVQPVHQPARLGSDVPDVLAYVTTTSRVRALLAALDDAPADRALAAMAARFDARQRPDGVWVRASAWLVTAG</sequence>
<protein>
    <submittedName>
        <fullName evidence="2">Class I SAM-dependent methyltransferase</fullName>
    </submittedName>
</protein>
<accession>A0ABP6T2F4</accession>
<dbReference type="SUPFAM" id="SSF53335">
    <property type="entry name" value="S-adenosyl-L-methionine-dependent methyltransferases"/>
    <property type="match status" value="1"/>
</dbReference>
<keyword evidence="3" id="KW-1185">Reference proteome</keyword>
<evidence type="ECO:0000313" key="2">
    <source>
        <dbReference type="EMBL" id="GAA3391474.1"/>
    </source>
</evidence>
<feature type="domain" description="Methyltransferase" evidence="1">
    <location>
        <begin position="48"/>
        <end position="144"/>
    </location>
</feature>
<dbReference type="PANTHER" id="PTHR43591:SF24">
    <property type="entry name" value="2-METHOXY-6-POLYPRENYL-1,4-BENZOQUINOL METHYLASE, MITOCHONDRIAL"/>
    <property type="match status" value="1"/>
</dbReference>
<dbReference type="InterPro" id="IPR041698">
    <property type="entry name" value="Methyltransf_25"/>
</dbReference>